<evidence type="ECO:0000256" key="1">
    <source>
        <dbReference type="SAM" id="Coils"/>
    </source>
</evidence>
<dbReference type="RefSeq" id="WP_117947988.1">
    <property type="nucleotide sequence ID" value="NZ_QRZC01000040.1"/>
</dbReference>
<sequence length="162" mass="18348">MKLYEINQQLERLLELDTERMVDTETGEILTAEDIDQLKMDRVEKIEGCLVVYKNKMAETAAIEEEIKRLTERKATLKNKAEWLKGYVAYALKGEKFETPKGAVSYKKSETVEITDKEKLPTEFLRVVTSTSPDKAAIKAAIKAGSKIDGAQVVEHQNVQIK</sequence>
<dbReference type="Pfam" id="PF05565">
    <property type="entry name" value="Sipho_Gp157"/>
    <property type="match status" value="1"/>
</dbReference>
<dbReference type="InterPro" id="IPR008840">
    <property type="entry name" value="Sipho_Gp157"/>
</dbReference>
<proteinExistence type="predicted"/>
<evidence type="ECO:0008006" key="4">
    <source>
        <dbReference type="Google" id="ProtNLM"/>
    </source>
</evidence>
<name>A0A412X686_BACUN</name>
<reference evidence="2 3" key="1">
    <citation type="submission" date="2018-08" db="EMBL/GenBank/DDBJ databases">
        <title>A genome reference for cultivated species of the human gut microbiota.</title>
        <authorList>
            <person name="Zou Y."/>
            <person name="Xue W."/>
            <person name="Luo G."/>
        </authorList>
    </citation>
    <scope>NUCLEOTIDE SEQUENCE [LARGE SCALE GENOMIC DNA]</scope>
    <source>
        <strain evidence="2 3">AF14-42</strain>
    </source>
</reference>
<keyword evidence="1" id="KW-0175">Coiled coil</keyword>
<comment type="caution">
    <text evidence="2">The sequence shown here is derived from an EMBL/GenBank/DDBJ whole genome shotgun (WGS) entry which is preliminary data.</text>
</comment>
<dbReference type="EMBL" id="QRZC01000040">
    <property type="protein sequence ID" value="RGV36537.1"/>
    <property type="molecule type" value="Genomic_DNA"/>
</dbReference>
<accession>A0A412X686</accession>
<organism evidence="2 3">
    <name type="scientific">Bacteroides uniformis</name>
    <dbReference type="NCBI Taxonomy" id="820"/>
    <lineage>
        <taxon>Bacteria</taxon>
        <taxon>Pseudomonadati</taxon>
        <taxon>Bacteroidota</taxon>
        <taxon>Bacteroidia</taxon>
        <taxon>Bacteroidales</taxon>
        <taxon>Bacteroidaceae</taxon>
        <taxon>Bacteroides</taxon>
    </lineage>
</organism>
<protein>
    <recommendedName>
        <fullName evidence="4">Siphovirus Gp157 family protein</fullName>
    </recommendedName>
</protein>
<dbReference type="Proteomes" id="UP000285343">
    <property type="component" value="Unassembled WGS sequence"/>
</dbReference>
<feature type="coiled-coil region" evidence="1">
    <location>
        <begin position="53"/>
        <end position="80"/>
    </location>
</feature>
<evidence type="ECO:0000313" key="3">
    <source>
        <dbReference type="Proteomes" id="UP000285343"/>
    </source>
</evidence>
<evidence type="ECO:0000313" key="2">
    <source>
        <dbReference type="EMBL" id="RGV36537.1"/>
    </source>
</evidence>
<gene>
    <name evidence="2" type="ORF">DWW14_21125</name>
</gene>
<dbReference type="AlphaFoldDB" id="A0A412X686"/>